<gene>
    <name evidence="1" type="ORF">AWN68_12545</name>
</gene>
<dbReference type="RefSeq" id="WP_068419293.1">
    <property type="nucleotide sequence ID" value="NZ_LRDB01000053.1"/>
</dbReference>
<comment type="caution">
    <text evidence="1">The sequence shown here is derived from an EMBL/GenBank/DDBJ whole genome shotgun (WGS) entry which is preliminary data.</text>
</comment>
<dbReference type="EMBL" id="LRDB01000053">
    <property type="protein sequence ID" value="KYG71565.1"/>
    <property type="molecule type" value="Genomic_DNA"/>
</dbReference>
<evidence type="ECO:0000313" key="1">
    <source>
        <dbReference type="EMBL" id="KYG71565.1"/>
    </source>
</evidence>
<accession>A0A150WYK2</accession>
<organism evidence="1 2">
    <name type="scientific">Roseivirga echinicomitans</name>
    <dbReference type="NCBI Taxonomy" id="296218"/>
    <lineage>
        <taxon>Bacteria</taxon>
        <taxon>Pseudomonadati</taxon>
        <taxon>Bacteroidota</taxon>
        <taxon>Cytophagia</taxon>
        <taxon>Cytophagales</taxon>
        <taxon>Roseivirgaceae</taxon>
        <taxon>Roseivirga</taxon>
    </lineage>
</organism>
<reference evidence="1 2" key="1">
    <citation type="submission" date="2016-01" db="EMBL/GenBank/DDBJ databases">
        <title>Genome sequencing of Roseivirga echinicomitans KMM 6058.</title>
        <authorList>
            <person name="Selvaratnam C."/>
            <person name="Thevarajoo S."/>
            <person name="Goh K.M."/>
            <person name="Ee R."/>
            <person name="Chan K.-G."/>
            <person name="Chong C.S."/>
        </authorList>
    </citation>
    <scope>NUCLEOTIDE SEQUENCE [LARGE SCALE GENOMIC DNA]</scope>
    <source>
        <strain evidence="1 2">KMM 6058</strain>
    </source>
</reference>
<dbReference type="STRING" id="296218.AWN68_12545"/>
<evidence type="ECO:0000313" key="2">
    <source>
        <dbReference type="Proteomes" id="UP000075615"/>
    </source>
</evidence>
<keyword evidence="2" id="KW-1185">Reference proteome</keyword>
<dbReference type="Proteomes" id="UP000075615">
    <property type="component" value="Unassembled WGS sequence"/>
</dbReference>
<dbReference type="AlphaFoldDB" id="A0A150WYK2"/>
<proteinExistence type="predicted"/>
<dbReference type="OrthoDB" id="680635at2"/>
<sequence length="177" mass="20205">MKATIAIILLALLTLPFGGTYLFLEMEKAKAKQHAALAIANEENPVEMVHLAFTAAQMKTDLRWEHEGEFEYKDQMYDIISREVKGDTTYFYAYWDKLESLVNHKFNELITLHFSGKSDQQDDSQLVVSLVKALYVQPSSQSTTFFHPLAPTQFLEIEMIYDPRSQGIDGPPPRISV</sequence>
<name>A0A150WYK2_9BACT</name>
<protein>
    <submittedName>
        <fullName evidence="1">Uncharacterized protein</fullName>
    </submittedName>
</protein>